<dbReference type="EC" id="2.7.7.18" evidence="8"/>
<evidence type="ECO:0000256" key="4">
    <source>
        <dbReference type="ARBA" id="ARBA00022741"/>
    </source>
</evidence>
<evidence type="ECO:0000256" key="2">
    <source>
        <dbReference type="ARBA" id="ARBA00022679"/>
    </source>
</evidence>
<reference evidence="11" key="1">
    <citation type="submission" date="2023-01" db="EMBL/GenBank/DDBJ databases">
        <authorList>
            <person name="Piombo E."/>
        </authorList>
    </citation>
    <scope>NUCLEOTIDE SEQUENCE</scope>
</reference>
<proteinExistence type="inferred from homology"/>
<dbReference type="InterPro" id="IPR051182">
    <property type="entry name" value="Euk_NMN_adenylyltrnsfrase"/>
</dbReference>
<dbReference type="EC" id="2.7.7.1" evidence="8"/>
<evidence type="ECO:0000256" key="8">
    <source>
        <dbReference type="RuleBase" id="RU362021"/>
    </source>
</evidence>
<comment type="catalytic activity">
    <reaction evidence="8">
        <text>nicotinate beta-D-ribonucleotide + ATP + H(+) = deamido-NAD(+) + diphosphate</text>
        <dbReference type="Rhea" id="RHEA:22860"/>
        <dbReference type="ChEBI" id="CHEBI:15378"/>
        <dbReference type="ChEBI" id="CHEBI:30616"/>
        <dbReference type="ChEBI" id="CHEBI:33019"/>
        <dbReference type="ChEBI" id="CHEBI:57502"/>
        <dbReference type="ChEBI" id="CHEBI:58437"/>
        <dbReference type="EC" id="2.7.7.18"/>
    </reaction>
</comment>
<evidence type="ECO:0000256" key="5">
    <source>
        <dbReference type="ARBA" id="ARBA00022840"/>
    </source>
</evidence>
<dbReference type="InterPro" id="IPR004821">
    <property type="entry name" value="Cyt_trans-like"/>
</dbReference>
<evidence type="ECO:0000259" key="10">
    <source>
        <dbReference type="Pfam" id="PF01467"/>
    </source>
</evidence>
<name>A0AA35LZ44_9HYPO</name>
<dbReference type="AlphaFoldDB" id="A0AA35LZ44"/>
<evidence type="ECO:0000313" key="11">
    <source>
        <dbReference type="EMBL" id="CAI6087108.1"/>
    </source>
</evidence>
<evidence type="ECO:0000256" key="1">
    <source>
        <dbReference type="ARBA" id="ARBA00022642"/>
    </source>
</evidence>
<keyword evidence="4 8" id="KW-0547">Nucleotide-binding</keyword>
<accession>A0AA35LZ44</accession>
<dbReference type="GO" id="GO:0000309">
    <property type="term" value="F:nicotinamide-nucleotide adenylyltransferase activity"/>
    <property type="evidence" value="ECO:0007669"/>
    <property type="project" value="UniProtKB-EC"/>
</dbReference>
<dbReference type="InterPro" id="IPR014729">
    <property type="entry name" value="Rossmann-like_a/b/a_fold"/>
</dbReference>
<keyword evidence="1 8" id="KW-0662">Pyridine nucleotide biosynthesis</keyword>
<dbReference type="NCBIfam" id="TIGR00482">
    <property type="entry name" value="nicotinate (nicotinamide) nucleotide adenylyltransferase"/>
    <property type="match status" value="1"/>
</dbReference>
<keyword evidence="6 8" id="KW-0520">NAD</keyword>
<dbReference type="PANTHER" id="PTHR12039:SF0">
    <property type="entry name" value="NICOTINAMIDE-NUCLEOTIDE ADENYLYLTRANSFERASE"/>
    <property type="match status" value="1"/>
</dbReference>
<feature type="compositionally biased region" description="Polar residues" evidence="9">
    <location>
        <begin position="1"/>
        <end position="15"/>
    </location>
</feature>
<comment type="caution">
    <text evidence="11">The sequence shown here is derived from an EMBL/GenBank/DDBJ whole genome shotgun (WGS) entry which is preliminary data.</text>
</comment>
<dbReference type="Proteomes" id="UP001160390">
    <property type="component" value="Unassembled WGS sequence"/>
</dbReference>
<sequence>RITPSRLPSSSPTCRSSAMGSSASISPSPPAQSTTTRTSPLETVRDYSFPTQNLRRHLTHAKTPLVLVACGSFSPITTLHLQLFELSARYAESTDFEIVGKYISPCSDGYGKSSLVPAQHRINMCTLAIEERQSDVMIDEWEALRTDDSGRPMYTPTADVLKRLDEQINDVIGGIKTPDGKTVRARVMLLMGADLALTMGNPTSWSSADLDVLLGFYGGFVVERPKQCDINDALAPLEKYKHNVWVVPSFENDVSSTKVREQIQNGENAMDLPKSVFDYIKTQGLYQIVQPTEDESGETDKQRVNSSATSNR</sequence>
<gene>
    <name evidence="11" type="ORF">CCHLO57077_00016634</name>
</gene>
<keyword evidence="2 8" id="KW-0808">Transferase</keyword>
<keyword evidence="5 8" id="KW-0067">ATP-binding</keyword>
<feature type="non-terminal residue" evidence="11">
    <location>
        <position position="1"/>
    </location>
</feature>
<dbReference type="SUPFAM" id="SSF52374">
    <property type="entry name" value="Nucleotidylyl transferase"/>
    <property type="match status" value="1"/>
</dbReference>
<dbReference type="GO" id="GO:0009435">
    <property type="term" value="P:NAD+ biosynthetic process"/>
    <property type="evidence" value="ECO:0007669"/>
    <property type="project" value="InterPro"/>
</dbReference>
<dbReference type="PANTHER" id="PTHR12039">
    <property type="entry name" value="NICOTINAMIDE MONONUCLEOTIDE ADENYLYLTRANSFERASE"/>
    <property type="match status" value="1"/>
</dbReference>
<evidence type="ECO:0000256" key="6">
    <source>
        <dbReference type="ARBA" id="ARBA00023027"/>
    </source>
</evidence>
<organism evidence="11 12">
    <name type="scientific">Clonostachys chloroleuca</name>
    <dbReference type="NCBI Taxonomy" id="1926264"/>
    <lineage>
        <taxon>Eukaryota</taxon>
        <taxon>Fungi</taxon>
        <taxon>Dikarya</taxon>
        <taxon>Ascomycota</taxon>
        <taxon>Pezizomycotina</taxon>
        <taxon>Sordariomycetes</taxon>
        <taxon>Hypocreomycetidae</taxon>
        <taxon>Hypocreales</taxon>
        <taxon>Bionectriaceae</taxon>
        <taxon>Clonostachys</taxon>
    </lineage>
</organism>
<dbReference type="Pfam" id="PF01467">
    <property type="entry name" value="CTP_transf_like"/>
    <property type="match status" value="1"/>
</dbReference>
<keyword evidence="12" id="KW-1185">Reference proteome</keyword>
<dbReference type="Gene3D" id="3.40.50.620">
    <property type="entry name" value="HUPs"/>
    <property type="match status" value="1"/>
</dbReference>
<comment type="catalytic activity">
    <reaction evidence="7 8">
        <text>beta-nicotinamide D-ribonucleotide + ATP + H(+) = diphosphate + NAD(+)</text>
        <dbReference type="Rhea" id="RHEA:21360"/>
        <dbReference type="ChEBI" id="CHEBI:14649"/>
        <dbReference type="ChEBI" id="CHEBI:15378"/>
        <dbReference type="ChEBI" id="CHEBI:30616"/>
        <dbReference type="ChEBI" id="CHEBI:33019"/>
        <dbReference type="ChEBI" id="CHEBI:57540"/>
        <dbReference type="EC" id="2.7.7.1"/>
    </reaction>
</comment>
<evidence type="ECO:0000256" key="7">
    <source>
        <dbReference type="ARBA" id="ARBA00049001"/>
    </source>
</evidence>
<comment type="similarity">
    <text evidence="8">Belongs to the eukaryotic NMN adenylyltransferase family.</text>
</comment>
<keyword evidence="3 8" id="KW-0548">Nucleotidyltransferase</keyword>
<dbReference type="EMBL" id="CABFNP030000792">
    <property type="protein sequence ID" value="CAI6087108.1"/>
    <property type="molecule type" value="Genomic_DNA"/>
</dbReference>
<feature type="region of interest" description="Disordered" evidence="9">
    <location>
        <begin position="1"/>
        <end position="44"/>
    </location>
</feature>
<feature type="region of interest" description="Disordered" evidence="9">
    <location>
        <begin position="291"/>
        <end position="312"/>
    </location>
</feature>
<feature type="compositionally biased region" description="Low complexity" evidence="9">
    <location>
        <begin position="16"/>
        <end position="40"/>
    </location>
</feature>
<dbReference type="GO" id="GO:0005524">
    <property type="term" value="F:ATP binding"/>
    <property type="evidence" value="ECO:0007669"/>
    <property type="project" value="UniProtKB-KW"/>
</dbReference>
<evidence type="ECO:0000313" key="12">
    <source>
        <dbReference type="Proteomes" id="UP001160390"/>
    </source>
</evidence>
<comment type="pathway">
    <text evidence="8">Cofactor biosynthesis; NAD(+) biosynthesis; NAD(+) from nicotinamide D-ribonucleotide: step 1/1.</text>
</comment>
<dbReference type="InterPro" id="IPR005248">
    <property type="entry name" value="NadD/NMNAT"/>
</dbReference>
<evidence type="ECO:0000256" key="9">
    <source>
        <dbReference type="SAM" id="MobiDB-lite"/>
    </source>
</evidence>
<dbReference type="GO" id="GO:0004515">
    <property type="term" value="F:nicotinate-nucleotide adenylyltransferase activity"/>
    <property type="evidence" value="ECO:0007669"/>
    <property type="project" value="UniProtKB-EC"/>
</dbReference>
<protein>
    <recommendedName>
        <fullName evidence="8">Nicotinamide-nucleotide adenylyltransferase</fullName>
        <ecNumber evidence="8">2.7.7.1</ecNumber>
        <ecNumber evidence="8">2.7.7.18</ecNumber>
    </recommendedName>
</protein>
<evidence type="ECO:0000256" key="3">
    <source>
        <dbReference type="ARBA" id="ARBA00022695"/>
    </source>
</evidence>
<feature type="domain" description="Cytidyltransferase-like" evidence="10">
    <location>
        <begin position="68"/>
        <end position="261"/>
    </location>
</feature>